<dbReference type="GO" id="GO:0016020">
    <property type="term" value="C:membrane"/>
    <property type="evidence" value="ECO:0007669"/>
    <property type="project" value="UniProtKB-SubCell"/>
</dbReference>
<evidence type="ECO:0000259" key="11">
    <source>
        <dbReference type="PROSITE" id="PS50089"/>
    </source>
</evidence>
<accession>A0A7J7E3E5</accession>
<gene>
    <name evidence="12" type="ORF">HS088_TW01G00959</name>
</gene>
<comment type="caution">
    <text evidence="12">The sequence shown here is derived from an EMBL/GenBank/DDBJ whole genome shotgun (WGS) entry which is preliminary data.</text>
</comment>
<dbReference type="InterPro" id="IPR013083">
    <property type="entry name" value="Znf_RING/FYVE/PHD"/>
</dbReference>
<dbReference type="InParanoid" id="A0A7J7E3E5"/>
<dbReference type="PANTHER" id="PTHR46539">
    <property type="entry name" value="E3 UBIQUITIN-PROTEIN LIGASE ATL42"/>
    <property type="match status" value="1"/>
</dbReference>
<dbReference type="FunFam" id="3.30.40.10:FF:000388">
    <property type="entry name" value="Putative RING zinc finger domain superfamily protein"/>
    <property type="match status" value="1"/>
</dbReference>
<keyword evidence="4 9" id="KW-0863">Zinc-finger</keyword>
<dbReference type="PROSITE" id="PS50089">
    <property type="entry name" value="ZF_RING_2"/>
    <property type="match status" value="1"/>
</dbReference>
<comment type="subcellular location">
    <subcellularLocation>
        <location evidence="1">Membrane</location>
    </subcellularLocation>
</comment>
<dbReference type="OrthoDB" id="9984778at2759"/>
<keyword evidence="5" id="KW-0862">Zinc</keyword>
<dbReference type="InterPro" id="IPR001841">
    <property type="entry name" value="Znf_RING"/>
</dbReference>
<dbReference type="SUPFAM" id="SSF57850">
    <property type="entry name" value="RING/U-box"/>
    <property type="match status" value="1"/>
</dbReference>
<evidence type="ECO:0000256" key="8">
    <source>
        <dbReference type="ARBA" id="ARBA00024209"/>
    </source>
</evidence>
<evidence type="ECO:0000256" key="10">
    <source>
        <dbReference type="SAM" id="Phobius"/>
    </source>
</evidence>
<keyword evidence="2 10" id="KW-0812">Transmembrane</keyword>
<keyword evidence="6 10" id="KW-1133">Transmembrane helix</keyword>
<dbReference type="AlphaFoldDB" id="A0A7J7E3E5"/>
<keyword evidence="7 10" id="KW-0472">Membrane</keyword>
<dbReference type="Pfam" id="PF13639">
    <property type="entry name" value="zf-RING_2"/>
    <property type="match status" value="1"/>
</dbReference>
<sequence>MKLQTLAICIGGAILASLVMFCLRLLLKYMHDSTQSPSPESPAAQAADHHLSGIPVYVFDSKVAIPSPSRPNSSSYESCAICLEAYEHGDEVRVLPRCDHMFHKECVDQWLLSHSLQCPTCRNQVIETNVQSERTRCVAEANRDPFNLVALNFHTNGSISILRGRT</sequence>
<dbReference type="Gene3D" id="3.30.40.10">
    <property type="entry name" value="Zinc/RING finger domain, C3HC4 (zinc finger)"/>
    <property type="match status" value="1"/>
</dbReference>
<organism evidence="12 13">
    <name type="scientific">Tripterygium wilfordii</name>
    <name type="common">Thunder God vine</name>
    <dbReference type="NCBI Taxonomy" id="458696"/>
    <lineage>
        <taxon>Eukaryota</taxon>
        <taxon>Viridiplantae</taxon>
        <taxon>Streptophyta</taxon>
        <taxon>Embryophyta</taxon>
        <taxon>Tracheophyta</taxon>
        <taxon>Spermatophyta</taxon>
        <taxon>Magnoliopsida</taxon>
        <taxon>eudicotyledons</taxon>
        <taxon>Gunneridae</taxon>
        <taxon>Pentapetalae</taxon>
        <taxon>rosids</taxon>
        <taxon>fabids</taxon>
        <taxon>Celastrales</taxon>
        <taxon>Celastraceae</taxon>
        <taxon>Tripterygium</taxon>
    </lineage>
</organism>
<evidence type="ECO:0000256" key="6">
    <source>
        <dbReference type="ARBA" id="ARBA00022989"/>
    </source>
</evidence>
<dbReference type="GO" id="GO:0008270">
    <property type="term" value="F:zinc ion binding"/>
    <property type="evidence" value="ECO:0007669"/>
    <property type="project" value="UniProtKB-KW"/>
</dbReference>
<dbReference type="SMART" id="SM00184">
    <property type="entry name" value="RING"/>
    <property type="match status" value="1"/>
</dbReference>
<evidence type="ECO:0000256" key="1">
    <source>
        <dbReference type="ARBA" id="ARBA00004370"/>
    </source>
</evidence>
<evidence type="ECO:0000313" key="13">
    <source>
        <dbReference type="Proteomes" id="UP000593562"/>
    </source>
</evidence>
<evidence type="ECO:0000256" key="4">
    <source>
        <dbReference type="ARBA" id="ARBA00022771"/>
    </source>
</evidence>
<evidence type="ECO:0000256" key="2">
    <source>
        <dbReference type="ARBA" id="ARBA00022692"/>
    </source>
</evidence>
<keyword evidence="3" id="KW-0479">Metal-binding</keyword>
<reference evidence="12 13" key="1">
    <citation type="journal article" date="2020" name="Nat. Commun.">
        <title>Genome of Tripterygium wilfordii and identification of cytochrome P450 involved in triptolide biosynthesis.</title>
        <authorList>
            <person name="Tu L."/>
            <person name="Su P."/>
            <person name="Zhang Z."/>
            <person name="Gao L."/>
            <person name="Wang J."/>
            <person name="Hu T."/>
            <person name="Zhou J."/>
            <person name="Zhang Y."/>
            <person name="Zhao Y."/>
            <person name="Liu Y."/>
            <person name="Song Y."/>
            <person name="Tong Y."/>
            <person name="Lu Y."/>
            <person name="Yang J."/>
            <person name="Xu C."/>
            <person name="Jia M."/>
            <person name="Peters R.J."/>
            <person name="Huang L."/>
            <person name="Gao W."/>
        </authorList>
    </citation>
    <scope>NUCLEOTIDE SEQUENCE [LARGE SCALE GENOMIC DNA]</scope>
    <source>
        <strain evidence="13">cv. XIE 37</strain>
        <tissue evidence="12">Leaf</tissue>
    </source>
</reference>
<keyword evidence="13" id="KW-1185">Reference proteome</keyword>
<evidence type="ECO:0000256" key="5">
    <source>
        <dbReference type="ARBA" id="ARBA00022833"/>
    </source>
</evidence>
<dbReference type="Proteomes" id="UP000593562">
    <property type="component" value="Unassembled WGS sequence"/>
</dbReference>
<proteinExistence type="inferred from homology"/>
<evidence type="ECO:0000256" key="3">
    <source>
        <dbReference type="ARBA" id="ARBA00022723"/>
    </source>
</evidence>
<protein>
    <recommendedName>
        <fullName evidence="11">RING-type domain-containing protein</fullName>
    </recommendedName>
</protein>
<feature type="transmembrane region" description="Helical" evidence="10">
    <location>
        <begin position="6"/>
        <end position="27"/>
    </location>
</feature>
<dbReference type="PANTHER" id="PTHR46539:SF1">
    <property type="entry name" value="E3 UBIQUITIN-PROTEIN LIGASE ATL42"/>
    <property type="match status" value="1"/>
</dbReference>
<dbReference type="EMBL" id="JAAARO010000001">
    <property type="protein sequence ID" value="KAF5753041.1"/>
    <property type="molecule type" value="Genomic_DNA"/>
</dbReference>
<evidence type="ECO:0000256" key="7">
    <source>
        <dbReference type="ARBA" id="ARBA00023136"/>
    </source>
</evidence>
<dbReference type="CDD" id="cd16461">
    <property type="entry name" value="RING-H2_EL5-like"/>
    <property type="match status" value="1"/>
</dbReference>
<comment type="similarity">
    <text evidence="8">Belongs to the RING-type zinc finger family. ATL subfamily.</text>
</comment>
<feature type="domain" description="RING-type" evidence="11">
    <location>
        <begin position="79"/>
        <end position="122"/>
    </location>
</feature>
<evidence type="ECO:0000256" key="9">
    <source>
        <dbReference type="PROSITE-ProRule" id="PRU00175"/>
    </source>
</evidence>
<name>A0A7J7E3E5_TRIWF</name>
<evidence type="ECO:0000313" key="12">
    <source>
        <dbReference type="EMBL" id="KAF5753041.1"/>
    </source>
</evidence>